<keyword evidence="3" id="KW-0489">Methyltransferase</keyword>
<dbReference type="GO" id="GO:0032259">
    <property type="term" value="P:methylation"/>
    <property type="evidence" value="ECO:0007669"/>
    <property type="project" value="UniProtKB-KW"/>
</dbReference>
<evidence type="ECO:0000256" key="3">
    <source>
        <dbReference type="ARBA" id="ARBA00022603"/>
    </source>
</evidence>
<dbReference type="SUPFAM" id="SSF53335">
    <property type="entry name" value="S-adenosyl-L-methionine-dependent methyltransferases"/>
    <property type="match status" value="1"/>
</dbReference>
<dbReference type="InterPro" id="IPR014777">
    <property type="entry name" value="4pyrrole_Mease_sub1"/>
</dbReference>
<keyword evidence="2" id="KW-0169">Cobalamin biosynthesis</keyword>
<keyword evidence="4" id="KW-0808">Transferase</keyword>
<name>A0AAU7X8B1_9HYPH</name>
<sequence length="426" mass="44388">MTAPDTAFDQAATLPRWLAVIGIGEDGAAGLSPAARTLIDQAELVVGGARHLALVDGLGTAERLAWPSPLTDALPLIAARRGRPVAVLASGDPFLYGVGVTLTSVIDPAEMIALPAPSAFSLAANRLGWAGQDVVPLSLHGRSFERLYPALQPKARLLILSWDGTTPARVAAALTERGFGGSRLTVLERLGGPRERIRTATAAHFGAERGTEPIDGLNTIAVEVVVGADARVLPRAPGLPDGWFASEGQITKREIRAVTLSALAPRRGELLWDIGAGSGSVSIEWMLADPANRAIAIEPRADRRGRIATNAVTLGVPDLDIRAGRAPEILADLPRPDAIFVGGGGSDPALIDAAIAALPAGGRLVVSGVTIETQAELMRRYGALGGELVQLAVARADAIGGFHGFRAAMPVVQWAWTKPHAPEAIR</sequence>
<evidence type="ECO:0000256" key="2">
    <source>
        <dbReference type="ARBA" id="ARBA00022573"/>
    </source>
</evidence>
<dbReference type="Gene3D" id="3.40.50.150">
    <property type="entry name" value="Vaccinia Virus protein VP39"/>
    <property type="match status" value="1"/>
</dbReference>
<dbReference type="AlphaFoldDB" id="A0AAU7X8B1"/>
<dbReference type="InterPro" id="IPR035996">
    <property type="entry name" value="4pyrrol_Methylase_sf"/>
</dbReference>
<dbReference type="InterPro" id="IPR029063">
    <property type="entry name" value="SAM-dependent_MTases_sf"/>
</dbReference>
<evidence type="ECO:0000256" key="1">
    <source>
        <dbReference type="ARBA" id="ARBA00004953"/>
    </source>
</evidence>
<feature type="domain" description="Tetrapyrrole methylase" evidence="6">
    <location>
        <begin position="18"/>
        <end position="203"/>
    </location>
</feature>
<protein>
    <submittedName>
        <fullName evidence="7">Precorrin-6y C5,15-methyltransferase (Decarboxylating) subunit CbiE</fullName>
    </submittedName>
</protein>
<dbReference type="Pfam" id="PF00590">
    <property type="entry name" value="TP_methylase"/>
    <property type="match status" value="1"/>
</dbReference>
<dbReference type="KEGG" id="mflg:ABS361_19990"/>
<dbReference type="GO" id="GO:0008276">
    <property type="term" value="F:protein methyltransferase activity"/>
    <property type="evidence" value="ECO:0007669"/>
    <property type="project" value="InterPro"/>
</dbReference>
<accession>A0AAU7X8B1</accession>
<dbReference type="InterPro" id="IPR012818">
    <property type="entry name" value="CbiE"/>
</dbReference>
<dbReference type="PANTHER" id="PTHR43182:SF1">
    <property type="entry name" value="COBALT-PRECORRIN-7 C(5)-METHYLTRANSFERASE"/>
    <property type="match status" value="1"/>
</dbReference>
<organism evidence="7">
    <name type="scientific">Methyloraptor flagellatus</name>
    <dbReference type="NCBI Taxonomy" id="3162530"/>
    <lineage>
        <taxon>Bacteria</taxon>
        <taxon>Pseudomonadati</taxon>
        <taxon>Pseudomonadota</taxon>
        <taxon>Alphaproteobacteria</taxon>
        <taxon>Hyphomicrobiales</taxon>
        <taxon>Ancalomicrobiaceae</taxon>
        <taxon>Methyloraptor</taxon>
    </lineage>
</organism>
<dbReference type="InterPro" id="IPR000878">
    <property type="entry name" value="4pyrrol_Mease"/>
</dbReference>
<keyword evidence="5" id="KW-0949">S-adenosyl-L-methionine</keyword>
<dbReference type="PANTHER" id="PTHR43182">
    <property type="entry name" value="COBALT-PRECORRIN-6B C(15)-METHYLTRANSFERASE (DECARBOXYLATING)"/>
    <property type="match status" value="1"/>
</dbReference>
<dbReference type="SUPFAM" id="SSF53790">
    <property type="entry name" value="Tetrapyrrole methylase"/>
    <property type="match status" value="1"/>
</dbReference>
<dbReference type="PIRSF" id="PIRSF036428">
    <property type="entry name" value="CobL"/>
    <property type="match status" value="1"/>
</dbReference>
<evidence type="ECO:0000259" key="6">
    <source>
        <dbReference type="Pfam" id="PF00590"/>
    </source>
</evidence>
<dbReference type="InterPro" id="IPR014008">
    <property type="entry name" value="Cbl_synth_MTase_CbiT"/>
</dbReference>
<dbReference type="InterPro" id="IPR050714">
    <property type="entry name" value="Cobalamin_biosynth_MTase"/>
</dbReference>
<dbReference type="Gene3D" id="3.40.1010.10">
    <property type="entry name" value="Cobalt-precorrin-4 Transmethylase, Domain 1"/>
    <property type="match status" value="1"/>
</dbReference>
<dbReference type="InterPro" id="IPR006365">
    <property type="entry name" value="Cbl_synth_CobL"/>
</dbReference>
<dbReference type="RefSeq" id="WP_407049372.1">
    <property type="nucleotide sequence ID" value="NZ_CP158568.1"/>
</dbReference>
<dbReference type="NCBIfam" id="TIGR02469">
    <property type="entry name" value="CbiT"/>
    <property type="match status" value="1"/>
</dbReference>
<reference evidence="7" key="1">
    <citation type="submission" date="2024-06" db="EMBL/GenBank/DDBJ databases">
        <title>Methylostella associata gen. nov., sp. nov., a novel Ancalomicrobiaceae-affiliated facultatively methylotrophic bacteria that feed on methanotrophs of the genus Methylococcus.</title>
        <authorList>
            <person name="Saltykova V."/>
            <person name="Danilova O.V."/>
            <person name="Oshkin I.Y."/>
            <person name="Belova S.E."/>
            <person name="Pimenov N.V."/>
            <person name="Dedysh S.N."/>
        </authorList>
    </citation>
    <scope>NUCLEOTIDE SEQUENCE</scope>
    <source>
        <strain evidence="7">S20</strain>
    </source>
</reference>
<dbReference type="GO" id="GO:0009236">
    <property type="term" value="P:cobalamin biosynthetic process"/>
    <property type="evidence" value="ECO:0007669"/>
    <property type="project" value="UniProtKB-KW"/>
</dbReference>
<evidence type="ECO:0000313" key="7">
    <source>
        <dbReference type="EMBL" id="XBY44280.1"/>
    </source>
</evidence>
<dbReference type="EMBL" id="CP158568">
    <property type="protein sequence ID" value="XBY44280.1"/>
    <property type="molecule type" value="Genomic_DNA"/>
</dbReference>
<evidence type="ECO:0000256" key="4">
    <source>
        <dbReference type="ARBA" id="ARBA00022679"/>
    </source>
</evidence>
<dbReference type="NCBIfam" id="TIGR02467">
    <property type="entry name" value="CbiE"/>
    <property type="match status" value="1"/>
</dbReference>
<gene>
    <name evidence="7" type="primary">cbiE</name>
    <name evidence="7" type="ORF">ABS361_19990</name>
</gene>
<comment type="pathway">
    <text evidence="1">Cofactor biosynthesis; adenosylcobalamin biosynthesis.</text>
</comment>
<proteinExistence type="predicted"/>
<evidence type="ECO:0000256" key="5">
    <source>
        <dbReference type="ARBA" id="ARBA00022691"/>
    </source>
</evidence>
<dbReference type="CDD" id="cd11644">
    <property type="entry name" value="Precorrin-6Y-MT"/>
    <property type="match status" value="1"/>
</dbReference>